<feature type="domain" description="PKD-like" evidence="2">
    <location>
        <begin position="982"/>
        <end position="1067"/>
    </location>
</feature>
<feature type="domain" description="PKD-like" evidence="2">
    <location>
        <begin position="1726"/>
        <end position="1806"/>
    </location>
</feature>
<feature type="domain" description="PKD-like" evidence="2">
    <location>
        <begin position="2002"/>
        <end position="2086"/>
    </location>
</feature>
<feature type="domain" description="PKD-like" evidence="2">
    <location>
        <begin position="498"/>
        <end position="587"/>
    </location>
</feature>
<organism evidence="3 4">
    <name type="scientific">Sediminibacterium roseum</name>
    <dbReference type="NCBI Taxonomy" id="1978412"/>
    <lineage>
        <taxon>Bacteria</taxon>
        <taxon>Pseudomonadati</taxon>
        <taxon>Bacteroidota</taxon>
        <taxon>Chitinophagia</taxon>
        <taxon>Chitinophagales</taxon>
        <taxon>Chitinophagaceae</taxon>
        <taxon>Sediminibacterium</taxon>
    </lineage>
</organism>
<name>A0ABX0A2B9_9BACT</name>
<feature type="domain" description="PKD-like" evidence="2">
    <location>
        <begin position="1446"/>
        <end position="1531"/>
    </location>
</feature>
<sequence>MRRNVRRACSTVAKTLPKLRTGLCLVFLLLCAARASAQTYNITICSGETLNFTPTSLGPPSTETYRWPLPSQTAFTDATAQNTYQTSVNQTITNSSNVARQVTYAVQSFSGVYNFTLVVTVNPTPTFTSSLSTTSICSGGTFSFNTSSPVAGTTATWTRSVTSNMTPGSSSGAGSIIETLTNTSINPAVATYTISLTSTGCGNTQNVSVIVNPLPTINNTAPNSVCSGVLFTYAASSGQSPVNFTWQRPIVGGITNTTGTGSSNSVNETLVNSTTAPVSVNYDFTLTNGTTGCSNTETVTVSVVPTPTLTSATTVTVCSGSVLVYNPTSSLAGSSFDWTRAATPNITPNSSFGNGSVNETLVNTGTTAASPSYVYNVTKAGCSSTQTVTATVNPLPALSSTVTPPALCSGTAFNYTPASIQDPNVNYSWVRNTQAGISNSGTSNTTPISETLINTTNATISVLYTYTLTNSLTGCINTQNLFIDINPIPTVSSYTLSVCNNNGFASAPAGAAPGTTFTWVTPTMTPAGVVTSDIAGVTALTSQTAPQLFVNQALLHNTTGAPVDVTYTVKPNLAGCIGSDFTVIVNVLNTVTPVDISSNSLSVTPFCSNIPSNFNYNVATSSMPATFSWQRSFVAGITNSANSGSNISAPNSIVETLVNNTTADVTTYYAITIKETASGCTNGFIVSAPVKPVASMTSSLTPVAICSNTVFNYTPTADVPSTTFSWSRPSVTGISPGTTFGSSGNPAETLVNSTTAPISVSYVYTLTTPGSCTSNATVVLSVNPAPTLSSPITSTGVCSNSAFSYTATSATTGTVFSWSRPLAANISNGAATGVNNLINETLINSSSTVATAVYNFSLLANGCTNAQTVTIPINPIPSITNKSDVICTNTSFSITPSGVGVPAGTQYSWAAPVSVAAGVVTGGLTATLQNSISQTLQNTTTAPGILYYTVTPVANGCAGLDFTVDVTVNPKPVISTPVTIPAVCSGSAFTYTPPSVPATTAYTWSAPTYSPLGGLTGGGALSNQPVVSQTLVSTGTVAATASYTIIPVAAGCVGNTFTLNVPVNPVPIVSSPVNTSVCSGNAFSTTITGVPSGTTYTWTTPAVTPFGSVTGESAQATPVSTISQTITNNTSSAATTLYTIIPVSATCTGGAFSLNVTINPSTQLSSSLTPAAICSAGTFSYAPTSATSGTSFSWTRAVVAGISNGVATGINNPLEVLTNVTAAPITVTYVYALSTAAGCTNSQTVTVVANPTPKMSISLTPADVCSGNLFSYTPVSATAGTNFSWNRQAITNITNAAANSNGAVNETLVNASLAPIQVLYDYTLLANGCSNTETVRVNINPVPVVNSQALSICSNTSFTVAPANVPSNTLYTWGTPTSNPVNVVNNGSAQATPQPTISQLLFNNTTAPGNLVYAAIPAASGCAGQPFTITVTVNPVPNAGNATLAAVCSGSPFTYTPAGLPSGTVFSWSSPAISPAGGLTGGSAAALKTSVSQTLVSNNNIANNAVYTVTPLANGCTGSTFQVTVPVNPVPVVNNQTLAICSGNAFTVTPTSVPVGTRYTWITPTDTPFGSVTGSSSEVTPQSSISQVLTNTTTAAVQTLYTVTPSVNGCTGNDFTITVGINPGTQLNISTTAPAVCSNTQFSYAAASNTPGTSFQWTRAVVAGISNVARAGTNNPLETLVNITTQAITVTYAYTLTTPAGCTNNETVSVRVNPTPSLTSLLNPAAICSGAQFNYNPTAALTGTSFAWTRAAVAFISNTAASGTNNPAELLVNTSVNTVNTYYDYTMTANGCTNTERITVTVNPTPTIANQTTATCSNVAFNYSPANVPAGTLYTWTSPTINPLGSISGGTAEPGGQPSVAQLLINQTLNTAIARYRVTPVAGACTGADFFVEVTLNPAASISNQILAAICSGTTFTYTPSNVPANTVYTWSNPAVSPAGGLTGGSAEAIAKTSISQTLSSSNNVVNNAVYTVTPSTNGCLGQTFNLSVFVNPTPSVTNMKDTICTGSSFSLTAASPVPSNTLYTWATPLTFPFGSIVGGTAQPSPAPTISQTLFNTTTAPAQAVYTVTPQAGGCVGNPFTLNIVVGAVLPAIPNQAATVCSGAAFNATPGNQPPNTTYTWGTPGVAPTGSVTGISAASTPQAAVSQVLDNLITTNSTVVYTVTAKNSGCISNSFTATITVLPVPRTFVTGKPEICRYPFDTLSVSFTGSSPWGFTYFDGTTNTPHVITGITTTPYQLVVPSSPNASRKLSFLNASHNGCTNVKDTVYFSQVINSLPVGVIHSLHGPYICNDIADTMFVTSPEVLTYQWTRNGTVINGATDDSIATNVPGRYNVQLVNQFGCRDTAAVFQPKIYIPQPVLRLLYDTYCINVQMNITNITDTNLIGPTMWQWTFDNGASVSSQTGFHGNVTFTTGGDHHIRLKATQFYCPANPTTFDTTINIRFPIAGVTMPSISAYKGQSTPVAVRSLPGYKYRWTPPFGINNPDSASTFFNNQNTQQYVINLISPAGCVTNDSLLIRVFDDKLVEILIPKSFTPNGDGINDILYPYLSGIKEFKYFRIYNRFNQLMFETKNHDVGWNGTLNGTPQPMAIYIWVAVGIGLDGSTVERKGQVLLLR</sequence>
<evidence type="ECO:0000256" key="1">
    <source>
        <dbReference type="SAM" id="SignalP"/>
    </source>
</evidence>
<accession>A0ABX0A2B9</accession>
<feature type="domain" description="PKD-like" evidence="2">
    <location>
        <begin position="135"/>
        <end position="215"/>
    </location>
</feature>
<feature type="domain" description="PKD-like" evidence="2">
    <location>
        <begin position="1814"/>
        <end position="1899"/>
    </location>
</feature>
<reference evidence="3 4" key="1">
    <citation type="submission" date="2020-01" db="EMBL/GenBank/DDBJ databases">
        <title>Genome analysis.</title>
        <authorList>
            <person name="Wu S."/>
            <person name="Wang G."/>
        </authorList>
    </citation>
    <scope>NUCLEOTIDE SEQUENCE [LARGE SCALE GENOMIC DNA]</scope>
    <source>
        <strain evidence="3 4">SYL130</strain>
    </source>
</reference>
<dbReference type="RefSeq" id="WP_161819843.1">
    <property type="nucleotide sequence ID" value="NZ_JAACJS010000015.1"/>
</dbReference>
<feature type="domain" description="PKD-like" evidence="2">
    <location>
        <begin position="1352"/>
        <end position="1437"/>
    </location>
</feature>
<feature type="signal peptide" evidence="1">
    <location>
        <begin position="1"/>
        <end position="37"/>
    </location>
</feature>
<feature type="domain" description="PKD-like" evidence="2">
    <location>
        <begin position="407"/>
        <end position="487"/>
    </location>
</feature>
<dbReference type="Pfam" id="PF19406">
    <property type="entry name" value="PKD_5"/>
    <property type="match status" value="19"/>
</dbReference>
<proteinExistence type="predicted"/>
<comment type="caution">
    <text evidence="3">The sequence shown here is derived from an EMBL/GenBank/DDBJ whole genome shotgun (WGS) entry which is preliminary data.</text>
</comment>
<evidence type="ECO:0000259" key="2">
    <source>
        <dbReference type="Pfam" id="PF19406"/>
    </source>
</evidence>
<dbReference type="EMBL" id="JAACJS010000015">
    <property type="protein sequence ID" value="NCI51563.1"/>
    <property type="molecule type" value="Genomic_DNA"/>
</dbReference>
<dbReference type="Pfam" id="PF13585">
    <property type="entry name" value="CHU_C"/>
    <property type="match status" value="1"/>
</dbReference>
<evidence type="ECO:0000313" key="3">
    <source>
        <dbReference type="EMBL" id="NCI51563.1"/>
    </source>
</evidence>
<feature type="domain" description="PKD-like" evidence="2">
    <location>
        <begin position="1539"/>
        <end position="1624"/>
    </location>
</feature>
<feature type="domain" description="PKD-like" evidence="2">
    <location>
        <begin position="43"/>
        <end position="125"/>
    </location>
</feature>
<gene>
    <name evidence="3" type="ORF">GWC95_16660</name>
</gene>
<evidence type="ECO:0000313" key="4">
    <source>
        <dbReference type="Proteomes" id="UP000753802"/>
    </source>
</evidence>
<feature type="domain" description="PKD-like" evidence="2">
    <location>
        <begin position="1909"/>
        <end position="1995"/>
    </location>
</feature>
<dbReference type="InterPro" id="IPR035986">
    <property type="entry name" value="PKD_dom_sf"/>
</dbReference>
<feature type="domain" description="PKD-like" evidence="2">
    <location>
        <begin position="2099"/>
        <end position="2185"/>
    </location>
</feature>
<keyword evidence="1" id="KW-0732">Signal</keyword>
<feature type="domain" description="PKD-like" evidence="2">
    <location>
        <begin position="797"/>
        <end position="877"/>
    </location>
</feature>
<dbReference type="NCBIfam" id="TIGR04131">
    <property type="entry name" value="Bac_Flav_CTERM"/>
    <property type="match status" value="1"/>
</dbReference>
<dbReference type="InterPro" id="IPR026341">
    <property type="entry name" value="T9SS_type_B"/>
</dbReference>
<feature type="domain" description="PKD-like" evidence="2">
    <location>
        <begin position="316"/>
        <end position="396"/>
    </location>
</feature>
<feature type="domain" description="PKD-like" evidence="2">
    <location>
        <begin position="1263"/>
        <end position="1343"/>
    </location>
</feature>
<keyword evidence="4" id="KW-1185">Reference proteome</keyword>
<protein>
    <submittedName>
        <fullName evidence="3">Gliding motility-associated C-terminal domain-containing protein</fullName>
    </submittedName>
</protein>
<dbReference type="InterPro" id="IPR045828">
    <property type="entry name" value="PKD_Bacteroidetes"/>
</dbReference>
<dbReference type="SUPFAM" id="SSF49299">
    <property type="entry name" value="PKD domain"/>
    <property type="match status" value="1"/>
</dbReference>
<feature type="domain" description="PKD-like" evidence="2">
    <location>
        <begin position="885"/>
        <end position="972"/>
    </location>
</feature>
<feature type="domain" description="PKD-like" evidence="2">
    <location>
        <begin position="704"/>
        <end position="786"/>
    </location>
</feature>
<feature type="chain" id="PRO_5047464887" evidence="1">
    <location>
        <begin position="38"/>
        <end position="2615"/>
    </location>
</feature>
<feature type="domain" description="PKD-like" evidence="2">
    <location>
        <begin position="1076"/>
        <end position="1161"/>
    </location>
</feature>
<dbReference type="Proteomes" id="UP000753802">
    <property type="component" value="Unassembled WGS sequence"/>
</dbReference>